<dbReference type="RefSeq" id="XP_044960437.1">
    <property type="nucleotide sequence ID" value="XM_045104502.1"/>
</dbReference>
<dbReference type="Proteomes" id="UP000011116">
    <property type="component" value="Chromosome 7H"/>
</dbReference>
<dbReference type="PANTHER" id="PTHR34056">
    <property type="entry name" value="GPI-ANCHORED PROTEIN"/>
    <property type="match status" value="1"/>
</dbReference>
<dbReference type="AlphaFoldDB" id="F2DVY3"/>
<dbReference type="EnsemblPlants" id="HORVU.MOREX.r3.7HG0675850.1">
    <property type="protein sequence ID" value="HORVU.MOREX.r3.7HG0675850.1"/>
    <property type="gene ID" value="HORVU.MOREX.r3.7HG0675850"/>
</dbReference>
<evidence type="ECO:0000313" key="3">
    <source>
        <dbReference type="EMBL" id="BAK03861.1"/>
    </source>
</evidence>
<name>F2DVY3_HORVV</name>
<dbReference type="PANTHER" id="PTHR34056:SF1">
    <property type="entry name" value="GPI-ANCHORED PROTEIN"/>
    <property type="match status" value="1"/>
</dbReference>
<dbReference type="OrthoDB" id="764087at2759"/>
<dbReference type="Gramene" id="HORVU.MOREX.r3.7HG0675850.1">
    <property type="protein sequence ID" value="HORVU.MOREX.r3.7HG0675850.1"/>
    <property type="gene ID" value="HORVU.MOREX.r3.7HG0675850"/>
</dbReference>
<reference evidence="2" key="1">
    <citation type="journal article" date="2011" name="Plant Physiol.">
        <title>Comprehensive sequence analysis of 24,783 barley full-length cDNAs derived from 12 clone libraries.</title>
        <authorList>
            <person name="Matsumoto T."/>
            <person name="Tanaka T."/>
            <person name="Sakai H."/>
            <person name="Amano N."/>
            <person name="Kanamori H."/>
            <person name="Kurita K."/>
            <person name="Kikuta A."/>
            <person name="Kamiya K."/>
            <person name="Yamamoto M."/>
            <person name="Ikawa H."/>
            <person name="Fujii N."/>
            <person name="Hori K."/>
            <person name="Itoh T."/>
            <person name="Sato K."/>
        </authorList>
    </citation>
    <scope>NUCLEOTIDE SEQUENCE</scope>
    <source>
        <tissue evidence="3">Flower</tissue>
        <tissue evidence="2">Shoot and root</tissue>
    </source>
</reference>
<dbReference type="eggNOG" id="ENOG502RRCV">
    <property type="taxonomic scope" value="Eukaryota"/>
</dbReference>
<dbReference type="KEGG" id="hvg:123411536"/>
<dbReference type="ExpressionAtlas" id="F2DVY3">
    <property type="expression patterns" value="baseline"/>
</dbReference>
<reference evidence="4" key="4">
    <citation type="submission" date="2022-01" db="UniProtKB">
        <authorList>
            <consortium name="EnsemblPlants"/>
        </authorList>
    </citation>
    <scope>IDENTIFICATION</scope>
    <source>
        <strain evidence="4">subsp. vulgare</strain>
    </source>
</reference>
<dbReference type="OMA" id="AGHQATC"/>
<evidence type="ECO:0000313" key="2">
    <source>
        <dbReference type="EMBL" id="BAJ99254.1"/>
    </source>
</evidence>
<evidence type="ECO:0000313" key="5">
    <source>
        <dbReference type="Proteomes" id="UP000011116"/>
    </source>
</evidence>
<dbReference type="EMBL" id="AK368051">
    <property type="protein sequence ID" value="BAJ99254.1"/>
    <property type="molecule type" value="mRNA"/>
</dbReference>
<protein>
    <submittedName>
        <fullName evidence="2">Predicted protein</fullName>
    </submittedName>
</protein>
<sequence>MRRLHCTITILLSATCLLLHAMASPALPDPASLEPSLLFPSAGASQAQPAAASTIPAFPEQSEAAATSSVCQLTPSPPLLPAVLASCNAAGHGGGVLPPRLRCCPALAAWLYAAYAPTSLGSDGSRWSKLPAAAADVTDLPLLPDDVEECAGAAERALRSAGATLPQTQAGSNGTTCDVPFCYCGIRLRRPVCALPAGRAARRLERDCARPGLAGCSRCLRALNLLDAIGEKNGTSAKASHGGKPRERDCQLMGLTWLLQRNATRHRVAATAVLQALMAAEEAGATITPATCSLPVNDLPFAVASSEINGATGASPFVGLLRVLLGMSAVVLSRRF</sequence>
<organism evidence="2">
    <name type="scientific">Hordeum vulgare subsp. vulgare</name>
    <name type="common">Domesticated barley</name>
    <dbReference type="NCBI Taxonomy" id="112509"/>
    <lineage>
        <taxon>Eukaryota</taxon>
        <taxon>Viridiplantae</taxon>
        <taxon>Streptophyta</taxon>
        <taxon>Embryophyta</taxon>
        <taxon>Tracheophyta</taxon>
        <taxon>Spermatophyta</taxon>
        <taxon>Magnoliopsida</taxon>
        <taxon>Liliopsida</taxon>
        <taxon>Poales</taxon>
        <taxon>Poaceae</taxon>
        <taxon>BOP clade</taxon>
        <taxon>Pooideae</taxon>
        <taxon>Triticodae</taxon>
        <taxon>Triticeae</taxon>
        <taxon>Hordeinae</taxon>
        <taxon>Hordeum</taxon>
    </lineage>
</organism>
<accession>F2DVY3</accession>
<keyword evidence="5" id="KW-1185">Reference proteome</keyword>
<dbReference type="Gramene" id="HORVU.MOREX.r2.7HG0560810.1">
    <property type="protein sequence ID" value="HORVU.MOREX.r2.7HG0560810.1"/>
    <property type="gene ID" value="HORVU.MOREX.r2.7HG0560810"/>
</dbReference>
<dbReference type="InterPro" id="IPR040376">
    <property type="entry name" value="At4g28100-like"/>
</dbReference>
<dbReference type="STRING" id="112509.F2DVY3"/>
<feature type="chain" id="PRO_5015090803" evidence="1">
    <location>
        <begin position="24"/>
        <end position="336"/>
    </location>
</feature>
<reference evidence="5" key="2">
    <citation type="journal article" date="2012" name="Nature">
        <title>A physical, genetic and functional sequence assembly of the barley genome.</title>
        <authorList>
            <consortium name="The International Barley Genome Sequencing Consortium"/>
            <person name="Mayer K.F."/>
            <person name="Waugh R."/>
            <person name="Brown J.W."/>
            <person name="Schulman A."/>
            <person name="Langridge P."/>
            <person name="Platzer M."/>
            <person name="Fincher G.B."/>
            <person name="Muehlbauer G.J."/>
            <person name="Sato K."/>
            <person name="Close T.J."/>
            <person name="Wise R.P."/>
            <person name="Stein N."/>
        </authorList>
    </citation>
    <scope>NUCLEOTIDE SEQUENCE [LARGE SCALE GENOMIC DNA]</scope>
    <source>
        <strain evidence="5">cv. Morex</strain>
    </source>
</reference>
<dbReference type="GeneID" id="123411536"/>
<evidence type="ECO:0000313" key="4">
    <source>
        <dbReference type="EnsemblPlants" id="HORVU.MOREX.r3.7HG0675850.1"/>
    </source>
</evidence>
<reference evidence="4" key="3">
    <citation type="submission" date="2020-10" db="EMBL/GenBank/DDBJ databases">
        <authorList>
            <person name="Scholz U."/>
            <person name="Mascher M."/>
            <person name="Fiebig A."/>
        </authorList>
    </citation>
    <scope>NUCLEOTIDE SEQUENCE [LARGE SCALE GENOMIC DNA]</scope>
    <source>
        <strain evidence="4">cv. Morex</strain>
    </source>
</reference>
<dbReference type="PaxDb" id="4513-MLOC_16821.1"/>
<keyword evidence="1" id="KW-0732">Signal</keyword>
<gene>
    <name evidence="4" type="primary">LOC123411536</name>
</gene>
<evidence type="ECO:0000256" key="1">
    <source>
        <dbReference type="SAM" id="SignalP"/>
    </source>
</evidence>
<dbReference type="EMBL" id="AK372664">
    <property type="protein sequence ID" value="BAK03861.1"/>
    <property type="molecule type" value="mRNA"/>
</dbReference>
<feature type="signal peptide" evidence="1">
    <location>
        <begin position="1"/>
        <end position="23"/>
    </location>
</feature>
<proteinExistence type="evidence at transcript level"/>